<evidence type="ECO:0000313" key="8">
    <source>
        <dbReference type="Proteomes" id="UP000232638"/>
    </source>
</evidence>
<reference evidence="7 8" key="1">
    <citation type="submission" date="2017-03" db="EMBL/GenBank/DDBJ databases">
        <title>Complete genome sequence of Candidatus 'Thiodictyon syntrophicum' sp. nov. strain Cad16T, a photolithoautotroph purple sulfur bacterium isolated from an alpine meromictic lake.</title>
        <authorList>
            <person name="Luedin S.M."/>
            <person name="Pothier J.F."/>
            <person name="Danza F."/>
            <person name="Storelli N."/>
            <person name="Wittwer M."/>
            <person name="Tonolla M."/>
        </authorList>
    </citation>
    <scope>NUCLEOTIDE SEQUENCE [LARGE SCALE GENOMIC DNA]</scope>
    <source>
        <strain evidence="7 8">Cad16T</strain>
        <plasmid evidence="8">Plasmid pts417</plasmid>
    </source>
</reference>
<feature type="transmembrane region" description="Helical" evidence="5">
    <location>
        <begin position="132"/>
        <end position="148"/>
    </location>
</feature>
<evidence type="ECO:0000256" key="3">
    <source>
        <dbReference type="ARBA" id="ARBA00022989"/>
    </source>
</evidence>
<sequence length="301" mass="33385">MTLDLWVGLAVLAGLFVAEGVQPYYQARDRRYVHGARNLALAIASGVVGAALAPLLLWALRLGSEQGWGLCARLDPGGLGGALISLLLFDLWMYTWHRANHRIPFLWRFHRVHHTDPAMDCTTALRFHPGEILLSGLANLPVIVALGMSLETFVFYKAVMVAVILLHHSNLAVPVHIERGLRRLIVPPSMHRVHHSAIRIETDSNYGTIFSFWDRLFGSLRLREDTQAIRFGIGRFAGDAWQRPLRLLAIPFLAELPPGPPPGTRAAPALCIDAQRLQACRDLDELMGLVRTIGRAQSARA</sequence>
<dbReference type="GO" id="GO:0016491">
    <property type="term" value="F:oxidoreductase activity"/>
    <property type="evidence" value="ECO:0007669"/>
    <property type="project" value="InterPro"/>
</dbReference>
<feature type="transmembrane region" description="Helical" evidence="5">
    <location>
        <begin position="79"/>
        <end position="96"/>
    </location>
</feature>
<name>A0A2K8UHQ1_9GAMM</name>
<dbReference type="Pfam" id="PF04116">
    <property type="entry name" value="FA_hydroxylase"/>
    <property type="match status" value="1"/>
</dbReference>
<gene>
    <name evidence="7" type="ORF">THSYN_29195</name>
</gene>
<keyword evidence="7" id="KW-0614">Plasmid</keyword>
<keyword evidence="3 5" id="KW-1133">Transmembrane helix</keyword>
<evidence type="ECO:0000256" key="1">
    <source>
        <dbReference type="ARBA" id="ARBA00004370"/>
    </source>
</evidence>
<dbReference type="KEGG" id="tsy:THSYN_29195"/>
<dbReference type="Proteomes" id="UP000232638">
    <property type="component" value="Plasmid pTs417"/>
</dbReference>
<geneLocation type="plasmid" evidence="8">
    <name>pts417</name>
</geneLocation>
<dbReference type="GO" id="GO:0005506">
    <property type="term" value="F:iron ion binding"/>
    <property type="evidence" value="ECO:0007669"/>
    <property type="project" value="InterPro"/>
</dbReference>
<dbReference type="PANTHER" id="PTHR11863">
    <property type="entry name" value="STEROL DESATURASE"/>
    <property type="match status" value="1"/>
</dbReference>
<feature type="domain" description="Fatty acid hydroxylase" evidence="6">
    <location>
        <begin position="83"/>
        <end position="219"/>
    </location>
</feature>
<dbReference type="GO" id="GO:0016020">
    <property type="term" value="C:membrane"/>
    <property type="evidence" value="ECO:0007669"/>
    <property type="project" value="UniProtKB-SubCell"/>
</dbReference>
<evidence type="ECO:0000256" key="2">
    <source>
        <dbReference type="ARBA" id="ARBA00022692"/>
    </source>
</evidence>
<feature type="transmembrane region" description="Helical" evidence="5">
    <location>
        <begin position="6"/>
        <end position="27"/>
    </location>
</feature>
<dbReference type="InterPro" id="IPR006694">
    <property type="entry name" value="Fatty_acid_hydroxylase"/>
</dbReference>
<dbReference type="AlphaFoldDB" id="A0A2K8UHQ1"/>
<dbReference type="InterPro" id="IPR050307">
    <property type="entry name" value="Sterol_Desaturase_Related"/>
</dbReference>
<dbReference type="RefSeq" id="WP_100922675.1">
    <property type="nucleotide sequence ID" value="NZ_CP020371.1"/>
</dbReference>
<comment type="subcellular location">
    <subcellularLocation>
        <location evidence="1">Membrane</location>
    </subcellularLocation>
</comment>
<protein>
    <submittedName>
        <fullName evidence="7">Sterol desaturase</fullName>
    </submittedName>
</protein>
<feature type="transmembrane region" description="Helical" evidence="5">
    <location>
        <begin position="39"/>
        <end position="59"/>
    </location>
</feature>
<proteinExistence type="predicted"/>
<accession>A0A2K8UHQ1</accession>
<dbReference type="GO" id="GO:0008610">
    <property type="term" value="P:lipid biosynthetic process"/>
    <property type="evidence" value="ECO:0007669"/>
    <property type="project" value="InterPro"/>
</dbReference>
<organism evidence="7 8">
    <name type="scientific">Candidatus Thiodictyon syntrophicum</name>
    <dbReference type="NCBI Taxonomy" id="1166950"/>
    <lineage>
        <taxon>Bacteria</taxon>
        <taxon>Pseudomonadati</taxon>
        <taxon>Pseudomonadota</taxon>
        <taxon>Gammaproteobacteria</taxon>
        <taxon>Chromatiales</taxon>
        <taxon>Chromatiaceae</taxon>
        <taxon>Thiodictyon</taxon>
    </lineage>
</organism>
<evidence type="ECO:0000313" key="7">
    <source>
        <dbReference type="EMBL" id="AUB85019.1"/>
    </source>
</evidence>
<evidence type="ECO:0000256" key="4">
    <source>
        <dbReference type="ARBA" id="ARBA00023136"/>
    </source>
</evidence>
<keyword evidence="8" id="KW-1185">Reference proteome</keyword>
<evidence type="ECO:0000259" key="6">
    <source>
        <dbReference type="Pfam" id="PF04116"/>
    </source>
</evidence>
<dbReference type="OrthoDB" id="9770329at2"/>
<evidence type="ECO:0000256" key="5">
    <source>
        <dbReference type="SAM" id="Phobius"/>
    </source>
</evidence>
<dbReference type="EMBL" id="CP020371">
    <property type="protein sequence ID" value="AUB85019.1"/>
    <property type="molecule type" value="Genomic_DNA"/>
</dbReference>
<keyword evidence="4 5" id="KW-0472">Membrane</keyword>
<keyword evidence="2 5" id="KW-0812">Transmembrane</keyword>